<name>A0ABW2L613_9BACT</name>
<keyword evidence="2" id="KW-1185">Reference proteome</keyword>
<sequence length="425" mass="47341">MSLSLEQIQAALPKGGLYEGGWRYSPEPLVLSKGEARSLKGLGHPLARFQQACDEIYRRSGVGGLPGWIAELMDTGKPTWMVDVQRRAGLRGEFPRVIRPDLLLGEEGFSLTELDSVPGGLGITAWLSGLYADDGYEVIGGSRGMVDGFSSVLDEGGAVLISEEAADYRREMEYLVGLAGGGREVLPAEAYQPDGRALYRFFEWFDWESVPLARRLAEQSAAGEVAMNPPCKPHLEDKLWLALFWTPALRPLWEGMLRGSHLRRIRELVPFGWVVDPSPLPPQAALPRLDVHSWEEVAEFSQKERELVLKISGFHETAWGSKGVFVGQDLPKNEWRERLDSALHDFEQQPWILQEFRDSRIIEHPVFSDDGSVEMMKGRARLCPYYFTDAEGRTELGGCLATIVPADKKKIHGMKDGVLVPVVVG</sequence>
<accession>A0ABW2L613</accession>
<dbReference type="RefSeq" id="WP_379709847.1">
    <property type="nucleotide sequence ID" value="NZ_JBHTBS010000002.1"/>
</dbReference>
<organism evidence="1 2">
    <name type="scientific">Haloferula chungangensis</name>
    <dbReference type="NCBI Taxonomy" id="1048331"/>
    <lineage>
        <taxon>Bacteria</taxon>
        <taxon>Pseudomonadati</taxon>
        <taxon>Verrucomicrobiota</taxon>
        <taxon>Verrucomicrobiia</taxon>
        <taxon>Verrucomicrobiales</taxon>
        <taxon>Verrucomicrobiaceae</taxon>
        <taxon>Haloferula</taxon>
    </lineage>
</organism>
<evidence type="ECO:0008006" key="3">
    <source>
        <dbReference type="Google" id="ProtNLM"/>
    </source>
</evidence>
<evidence type="ECO:0000313" key="2">
    <source>
        <dbReference type="Proteomes" id="UP001596472"/>
    </source>
</evidence>
<gene>
    <name evidence="1" type="ORF">ACFQY0_05020</name>
</gene>
<reference evidence="2" key="1">
    <citation type="journal article" date="2019" name="Int. J. Syst. Evol. Microbiol.">
        <title>The Global Catalogue of Microorganisms (GCM) 10K type strain sequencing project: providing services to taxonomists for standard genome sequencing and annotation.</title>
        <authorList>
            <consortium name="The Broad Institute Genomics Platform"/>
            <consortium name="The Broad Institute Genome Sequencing Center for Infectious Disease"/>
            <person name="Wu L."/>
            <person name="Ma J."/>
        </authorList>
    </citation>
    <scope>NUCLEOTIDE SEQUENCE [LARGE SCALE GENOMIC DNA]</scope>
    <source>
        <strain evidence="2">CGMCC 4.1467</strain>
    </source>
</reference>
<protein>
    <recommendedName>
        <fullName evidence="3">Glutathionylspermidine synthase</fullName>
    </recommendedName>
</protein>
<dbReference type="Proteomes" id="UP001596472">
    <property type="component" value="Unassembled WGS sequence"/>
</dbReference>
<dbReference type="EMBL" id="JBHTBS010000002">
    <property type="protein sequence ID" value="MFC7336531.1"/>
    <property type="molecule type" value="Genomic_DNA"/>
</dbReference>
<proteinExistence type="predicted"/>
<evidence type="ECO:0000313" key="1">
    <source>
        <dbReference type="EMBL" id="MFC7336531.1"/>
    </source>
</evidence>
<comment type="caution">
    <text evidence="1">The sequence shown here is derived from an EMBL/GenBank/DDBJ whole genome shotgun (WGS) entry which is preliminary data.</text>
</comment>